<protein>
    <submittedName>
        <fullName evidence="1">Uncharacterized protein</fullName>
    </submittedName>
</protein>
<accession>T0GR93</accession>
<comment type="caution">
    <text evidence="1">The sequence shown here is derived from an EMBL/GenBank/DDBJ whole genome shotgun (WGS) entry which is preliminary data.</text>
</comment>
<proteinExistence type="predicted"/>
<evidence type="ECO:0000313" key="2">
    <source>
        <dbReference type="Proteomes" id="UP000015442"/>
    </source>
</evidence>
<evidence type="ECO:0000313" key="1">
    <source>
        <dbReference type="EMBL" id="EQA71442.1"/>
    </source>
</evidence>
<organism evidence="1 2">
    <name type="scientific">Leptospira noguchii serovar Panama str. CZ214</name>
    <dbReference type="NCBI Taxonomy" id="1001595"/>
    <lineage>
        <taxon>Bacteria</taxon>
        <taxon>Pseudomonadati</taxon>
        <taxon>Spirochaetota</taxon>
        <taxon>Spirochaetia</taxon>
        <taxon>Leptospirales</taxon>
        <taxon>Leptospiraceae</taxon>
        <taxon>Leptospira</taxon>
    </lineage>
</organism>
<gene>
    <name evidence="1" type="ORF">LEP1GSC059_2848</name>
</gene>
<dbReference type="EMBL" id="AKWY02000021">
    <property type="protein sequence ID" value="EQA71442.1"/>
    <property type="molecule type" value="Genomic_DNA"/>
</dbReference>
<sequence>MYIFNNSILKHQSRVSIILQIAAVPHFKNFRIKIIKLYIFM</sequence>
<name>T0GR93_9LEPT</name>
<reference evidence="1 2" key="1">
    <citation type="submission" date="2013-05" db="EMBL/GenBank/DDBJ databases">
        <authorList>
            <person name="Harkins D.M."/>
            <person name="Durkin A.S."/>
            <person name="Brinkac L.M."/>
            <person name="Haft D.H."/>
            <person name="Selengut J.D."/>
            <person name="Sanka R."/>
            <person name="DePew J."/>
            <person name="Purushe J."/>
            <person name="Hartskeerl R.A."/>
            <person name="Ahmed A."/>
            <person name="van der Linden H."/>
            <person name="Goris M.G.A."/>
            <person name="Vinetz J.M."/>
            <person name="Sutton G.G."/>
            <person name="Nierman W.C."/>
            <person name="Fouts D.E."/>
        </authorList>
    </citation>
    <scope>NUCLEOTIDE SEQUENCE [LARGE SCALE GENOMIC DNA]</scope>
    <source>
        <strain evidence="1 2">CZ214</strain>
    </source>
</reference>
<dbReference type="Proteomes" id="UP000015442">
    <property type="component" value="Unassembled WGS sequence"/>
</dbReference>
<dbReference type="AlphaFoldDB" id="T0GR93"/>